<comment type="caution">
    <text evidence="8">The sequence shown here is derived from an EMBL/GenBank/DDBJ whole genome shotgun (WGS) entry which is preliminary data.</text>
</comment>
<evidence type="ECO:0000259" key="6">
    <source>
        <dbReference type="Pfam" id="PF17389"/>
    </source>
</evidence>
<dbReference type="Pfam" id="PF17390">
    <property type="entry name" value="Bac_rhamnosid_C"/>
    <property type="match status" value="1"/>
</dbReference>
<feature type="domain" description="Alpha-L-rhamnosidase concanavalin-like" evidence="4">
    <location>
        <begin position="325"/>
        <end position="423"/>
    </location>
</feature>
<dbReference type="InterPro" id="IPR012341">
    <property type="entry name" value="6hp_glycosidase-like_sf"/>
</dbReference>
<dbReference type="InterPro" id="IPR008928">
    <property type="entry name" value="6-hairpin_glycosidase_sf"/>
</dbReference>
<dbReference type="Proteomes" id="UP001551482">
    <property type="component" value="Unassembled WGS sequence"/>
</dbReference>
<organism evidence="8 9">
    <name type="scientific">Streptodolium elevatio</name>
    <dbReference type="NCBI Taxonomy" id="3157996"/>
    <lineage>
        <taxon>Bacteria</taxon>
        <taxon>Bacillati</taxon>
        <taxon>Actinomycetota</taxon>
        <taxon>Actinomycetes</taxon>
        <taxon>Kitasatosporales</taxon>
        <taxon>Streptomycetaceae</taxon>
        <taxon>Streptodolium</taxon>
    </lineage>
</organism>
<evidence type="ECO:0000313" key="8">
    <source>
        <dbReference type="EMBL" id="MEU8138281.1"/>
    </source>
</evidence>
<dbReference type="InterPro" id="IPR035396">
    <property type="entry name" value="Bac_rhamnosid6H"/>
</dbReference>
<evidence type="ECO:0000256" key="3">
    <source>
        <dbReference type="ARBA" id="ARBA00022801"/>
    </source>
</evidence>
<evidence type="ECO:0000256" key="2">
    <source>
        <dbReference type="ARBA" id="ARBA00012652"/>
    </source>
</evidence>
<dbReference type="Gene3D" id="1.50.10.10">
    <property type="match status" value="1"/>
</dbReference>
<dbReference type="InterPro" id="IPR013783">
    <property type="entry name" value="Ig-like_fold"/>
</dbReference>
<evidence type="ECO:0000259" key="5">
    <source>
        <dbReference type="Pfam" id="PF08531"/>
    </source>
</evidence>
<dbReference type="PANTHER" id="PTHR33307">
    <property type="entry name" value="ALPHA-RHAMNOSIDASE (EUROFUNG)"/>
    <property type="match status" value="1"/>
</dbReference>
<dbReference type="Pfam" id="PF05592">
    <property type="entry name" value="Bac_rhamnosid"/>
    <property type="match status" value="1"/>
</dbReference>
<dbReference type="Pfam" id="PF17389">
    <property type="entry name" value="Bac_rhamnosid6H"/>
    <property type="match status" value="1"/>
</dbReference>
<proteinExistence type="predicted"/>
<accession>A0ABV3DRA2</accession>
<dbReference type="PANTHER" id="PTHR33307:SF6">
    <property type="entry name" value="ALPHA-RHAMNOSIDASE (EUROFUNG)-RELATED"/>
    <property type="match status" value="1"/>
</dbReference>
<name>A0ABV3DRA2_9ACTN</name>
<feature type="domain" description="Bacterial alpha-L-rhamnosidase N-terminal" evidence="5">
    <location>
        <begin position="155"/>
        <end position="313"/>
    </location>
</feature>
<dbReference type="Pfam" id="PF08531">
    <property type="entry name" value="Bac_rhamnosid_N"/>
    <property type="match status" value="1"/>
</dbReference>
<dbReference type="InterPro" id="IPR035398">
    <property type="entry name" value="Bac_rhamnosid_C"/>
</dbReference>
<dbReference type="EMBL" id="JBEZFP010000117">
    <property type="protein sequence ID" value="MEU8138281.1"/>
    <property type="molecule type" value="Genomic_DNA"/>
</dbReference>
<dbReference type="SUPFAM" id="SSF48208">
    <property type="entry name" value="Six-hairpin glycosidases"/>
    <property type="match status" value="1"/>
</dbReference>
<protein>
    <recommendedName>
        <fullName evidence="2">alpha-L-rhamnosidase</fullName>
        <ecNumber evidence="2">3.2.1.40</ecNumber>
    </recommendedName>
</protein>
<dbReference type="RefSeq" id="WP_358361410.1">
    <property type="nucleotide sequence ID" value="NZ_JBEZFP010000117.1"/>
</dbReference>
<evidence type="ECO:0000259" key="7">
    <source>
        <dbReference type="Pfam" id="PF17390"/>
    </source>
</evidence>
<gene>
    <name evidence="8" type="ORF">AB0C36_32850</name>
</gene>
<comment type="catalytic activity">
    <reaction evidence="1">
        <text>Hydrolysis of terminal non-reducing alpha-L-rhamnose residues in alpha-L-rhamnosides.</text>
        <dbReference type="EC" id="3.2.1.40"/>
    </reaction>
</comment>
<dbReference type="PIRSF" id="PIRSF010631">
    <property type="entry name" value="A-rhamnsds"/>
    <property type="match status" value="1"/>
</dbReference>
<dbReference type="InterPro" id="IPR008902">
    <property type="entry name" value="Rhamnosid_concanavalin"/>
</dbReference>
<dbReference type="GO" id="GO:0016787">
    <property type="term" value="F:hydrolase activity"/>
    <property type="evidence" value="ECO:0007669"/>
    <property type="project" value="UniProtKB-KW"/>
</dbReference>
<dbReference type="Pfam" id="PF25788">
    <property type="entry name" value="Ig_Rha78A_N"/>
    <property type="match status" value="1"/>
</dbReference>
<dbReference type="InterPro" id="IPR016007">
    <property type="entry name" value="Alpha_rhamnosid"/>
</dbReference>
<evidence type="ECO:0000259" key="4">
    <source>
        <dbReference type="Pfam" id="PF05592"/>
    </source>
</evidence>
<dbReference type="EC" id="3.2.1.40" evidence="2"/>
<evidence type="ECO:0000313" key="9">
    <source>
        <dbReference type="Proteomes" id="UP001551482"/>
    </source>
</evidence>
<dbReference type="Gene3D" id="2.60.40.10">
    <property type="entry name" value="Immunoglobulins"/>
    <property type="match status" value="1"/>
</dbReference>
<evidence type="ECO:0000256" key="1">
    <source>
        <dbReference type="ARBA" id="ARBA00001445"/>
    </source>
</evidence>
<keyword evidence="9" id="KW-1185">Reference proteome</keyword>
<sequence length="942" mass="103371">MTPTPQPNTAVQPPTVENVRDTLGIGWREPRLSWITRTTADGWRQGIYELELVNSAGKRLSSVARESDESVLVSWPFAALESRERVGVRVRVAARSADRAHPAWSAWSDVTWVETGLLDESDWTARFVSPDWDEDASKDNPCAVLRRPFELDGPVRTARLYATALGVYEAELNGARIGDQVLAPGWTAYDQRLRYQTYDVTELLHEGANEFTATLADGWYRGRLGWEGGRALYGERLALLAQLEIVMADGRVFTVATDADGTWQAAPGPALRASLYDGETHDARIRPENWHGVRAEPFDMAVLAAPTGPPVRRTEELSPVAITTSPSGKTVMDFGQNLVGRLRLTVDGAAGQEIVLRHAEVLQDGELAVEPLRTAEATDRYILRGGAPETWEPRFTFHGFRYVEVTGWPGEFDPDAVRAAVIHSDMERVGFFESSDELVNRLHENAVWGMRGNFLDVPTDCPQRDERLGWTGDIQVFSPTACQLYDSAGFLGSWLVDLALEQRADGAAPSIVPKVTPFADLAAAGWSDAATVVPWTLYQRYGDKGVLAAQFASMRAWVDHVAELAGPDRLWNTGFQFGDWLDPSAPAGQPQAAKTPAEVVATAYFAHSASLVAQAAAVLGLEDEERQYSQLAAAVRTAFQDEYVTSKGRIIGDAQTAYSLALQFALLPGAEQRRHAADRLAALVRNNGHRIGTGFLGTPLICDALAENGHLETAYRLLLERGCPSWLYPVTQGATTIWERWDSMRPDGTVNRDGMTSFNHYALGAVVDWLYRTVAGLDCAEPGYRRLRIAPRPGGGLTYAKAVLRTPYGPASVAWRINGDELVVEADVPPNTTASVDLLGAGSLPDVGAGHHAWTIPAPKVAAARFTLDSWVSELRGDQRALEIFKDAMLRYWPEVAEHLERPEADAGMDLTLRQLGDLAPRGQELLAELEHRFLGYADDNV</sequence>
<dbReference type="Gene3D" id="2.60.420.10">
    <property type="entry name" value="Maltose phosphorylase, domain 3"/>
    <property type="match status" value="1"/>
</dbReference>
<feature type="domain" description="Alpha-L-rhamnosidase six-hairpin glycosidase" evidence="6">
    <location>
        <begin position="428"/>
        <end position="774"/>
    </location>
</feature>
<reference evidence="8 9" key="1">
    <citation type="submission" date="2024-06" db="EMBL/GenBank/DDBJ databases">
        <title>The Natural Products Discovery Center: Release of the First 8490 Sequenced Strains for Exploring Actinobacteria Biosynthetic Diversity.</title>
        <authorList>
            <person name="Kalkreuter E."/>
            <person name="Kautsar S.A."/>
            <person name="Yang D."/>
            <person name="Bader C.D."/>
            <person name="Teijaro C.N."/>
            <person name="Fluegel L."/>
            <person name="Davis C.M."/>
            <person name="Simpson J.R."/>
            <person name="Lauterbach L."/>
            <person name="Steele A.D."/>
            <person name="Gui C."/>
            <person name="Meng S."/>
            <person name="Li G."/>
            <person name="Viehrig K."/>
            <person name="Ye F."/>
            <person name="Su P."/>
            <person name="Kiefer A.F."/>
            <person name="Nichols A."/>
            <person name="Cepeda A.J."/>
            <person name="Yan W."/>
            <person name="Fan B."/>
            <person name="Jiang Y."/>
            <person name="Adhikari A."/>
            <person name="Zheng C.-J."/>
            <person name="Schuster L."/>
            <person name="Cowan T.M."/>
            <person name="Smanski M.J."/>
            <person name="Chevrette M.G."/>
            <person name="De Carvalho L.P.S."/>
            <person name="Shen B."/>
        </authorList>
    </citation>
    <scope>NUCLEOTIDE SEQUENCE [LARGE SCALE GENOMIC DNA]</scope>
    <source>
        <strain evidence="8 9">NPDC048946</strain>
    </source>
</reference>
<dbReference type="Gene3D" id="2.60.120.260">
    <property type="entry name" value="Galactose-binding domain-like"/>
    <property type="match status" value="2"/>
</dbReference>
<keyword evidence="3 8" id="KW-0378">Hydrolase</keyword>
<dbReference type="InterPro" id="IPR013737">
    <property type="entry name" value="Bac_rhamnosid_N"/>
</dbReference>
<feature type="domain" description="Alpha-L-rhamnosidase C-terminal" evidence="7">
    <location>
        <begin position="776"/>
        <end position="840"/>
    </location>
</feature>